<dbReference type="AlphaFoldDB" id="A0AAV8Y9J4"/>
<dbReference type="Proteomes" id="UP001162162">
    <property type="component" value="Unassembled WGS sequence"/>
</dbReference>
<dbReference type="EMBL" id="JAPWTK010000169">
    <property type="protein sequence ID" value="KAJ8947114.1"/>
    <property type="molecule type" value="Genomic_DNA"/>
</dbReference>
<organism evidence="1 2">
    <name type="scientific">Aromia moschata</name>
    <dbReference type="NCBI Taxonomy" id="1265417"/>
    <lineage>
        <taxon>Eukaryota</taxon>
        <taxon>Metazoa</taxon>
        <taxon>Ecdysozoa</taxon>
        <taxon>Arthropoda</taxon>
        <taxon>Hexapoda</taxon>
        <taxon>Insecta</taxon>
        <taxon>Pterygota</taxon>
        <taxon>Neoptera</taxon>
        <taxon>Endopterygota</taxon>
        <taxon>Coleoptera</taxon>
        <taxon>Polyphaga</taxon>
        <taxon>Cucujiformia</taxon>
        <taxon>Chrysomeloidea</taxon>
        <taxon>Cerambycidae</taxon>
        <taxon>Cerambycinae</taxon>
        <taxon>Callichromatini</taxon>
        <taxon>Aromia</taxon>
    </lineage>
</organism>
<reference evidence="1" key="1">
    <citation type="journal article" date="2023" name="Insect Mol. Biol.">
        <title>Genome sequencing provides insights into the evolution of gene families encoding plant cell wall-degrading enzymes in longhorned beetles.</title>
        <authorList>
            <person name="Shin N.R."/>
            <person name="Okamura Y."/>
            <person name="Kirsch R."/>
            <person name="Pauchet Y."/>
        </authorList>
    </citation>
    <scope>NUCLEOTIDE SEQUENCE</scope>
    <source>
        <strain evidence="1">AMC_N1</strain>
    </source>
</reference>
<gene>
    <name evidence="1" type="ORF">NQ318_002474</name>
</gene>
<comment type="caution">
    <text evidence="1">The sequence shown here is derived from an EMBL/GenBank/DDBJ whole genome shotgun (WGS) entry which is preliminary data.</text>
</comment>
<evidence type="ECO:0000313" key="1">
    <source>
        <dbReference type="EMBL" id="KAJ8947114.1"/>
    </source>
</evidence>
<accession>A0AAV8Y9J4</accession>
<evidence type="ECO:0000313" key="2">
    <source>
        <dbReference type="Proteomes" id="UP001162162"/>
    </source>
</evidence>
<proteinExistence type="predicted"/>
<protein>
    <submittedName>
        <fullName evidence="1">Uncharacterized protein</fullName>
    </submittedName>
</protein>
<keyword evidence="2" id="KW-1185">Reference proteome</keyword>
<sequence>MDMEILVIPFGVEQVVKVALSQINTEETRNVAQDTFKKILNELTKANNSLKEVTDLRNEMRDFLGQNNTKPGRY</sequence>
<name>A0AAV8Y9J4_9CUCU</name>